<protein>
    <submittedName>
        <fullName evidence="1">Uncharacterized protein</fullName>
    </submittedName>
</protein>
<gene>
    <name evidence="1" type="ORF">IE53DRAFT_217249</name>
</gene>
<sequence length="114" mass="12794">MKRAVSSLFHSGLRSFLISFILFILASPMGKPWSRGVSMEVGRERREARKVCVSRVSVLACERESCVLRLSNHEKNVVDGNEALLLLPLARDMGIRMVDAVKGVWKKSHENEGL</sequence>
<keyword evidence="2" id="KW-1185">Reference proteome</keyword>
<dbReference type="EMBL" id="KZ819742">
    <property type="protein sequence ID" value="PWN53096.1"/>
    <property type="molecule type" value="Genomic_DNA"/>
</dbReference>
<organism evidence="1 2">
    <name type="scientific">Violaceomyces palustris</name>
    <dbReference type="NCBI Taxonomy" id="1673888"/>
    <lineage>
        <taxon>Eukaryota</taxon>
        <taxon>Fungi</taxon>
        <taxon>Dikarya</taxon>
        <taxon>Basidiomycota</taxon>
        <taxon>Ustilaginomycotina</taxon>
        <taxon>Ustilaginomycetes</taxon>
        <taxon>Violaceomycetales</taxon>
        <taxon>Violaceomycetaceae</taxon>
        <taxon>Violaceomyces</taxon>
    </lineage>
</organism>
<reference evidence="1 2" key="1">
    <citation type="journal article" date="2018" name="Mol. Biol. Evol.">
        <title>Broad Genomic Sampling Reveals a Smut Pathogenic Ancestry of the Fungal Clade Ustilaginomycotina.</title>
        <authorList>
            <person name="Kijpornyongpan T."/>
            <person name="Mondo S.J."/>
            <person name="Barry K."/>
            <person name="Sandor L."/>
            <person name="Lee J."/>
            <person name="Lipzen A."/>
            <person name="Pangilinan J."/>
            <person name="LaButti K."/>
            <person name="Hainaut M."/>
            <person name="Henrissat B."/>
            <person name="Grigoriev I.V."/>
            <person name="Spatafora J.W."/>
            <person name="Aime M.C."/>
        </authorList>
    </citation>
    <scope>NUCLEOTIDE SEQUENCE [LARGE SCALE GENOMIC DNA]</scope>
    <source>
        <strain evidence="1 2">SA 807</strain>
    </source>
</reference>
<evidence type="ECO:0000313" key="1">
    <source>
        <dbReference type="EMBL" id="PWN53096.1"/>
    </source>
</evidence>
<proteinExistence type="predicted"/>
<accession>A0ACD0P4V0</accession>
<evidence type="ECO:0000313" key="2">
    <source>
        <dbReference type="Proteomes" id="UP000245626"/>
    </source>
</evidence>
<dbReference type="Proteomes" id="UP000245626">
    <property type="component" value="Unassembled WGS sequence"/>
</dbReference>
<name>A0ACD0P4V0_9BASI</name>